<feature type="domain" description="Glucose-methanol-choline oxidoreductase N-terminal" evidence="7">
    <location>
        <begin position="339"/>
        <end position="353"/>
    </location>
</feature>
<protein>
    <submittedName>
        <fullName evidence="8">GMC oxidoreductase</fullName>
    </submittedName>
</protein>
<dbReference type="PANTHER" id="PTHR11552">
    <property type="entry name" value="GLUCOSE-METHANOL-CHOLINE GMC OXIDOREDUCTASE"/>
    <property type="match status" value="1"/>
</dbReference>
<evidence type="ECO:0000256" key="6">
    <source>
        <dbReference type="PIRSR" id="PIRSR000137-2"/>
    </source>
</evidence>
<gene>
    <name evidence="8" type="ORF">PAXRUDRAFT_822592</name>
</gene>
<comment type="cofactor">
    <cofactor evidence="1 6">
        <name>FAD</name>
        <dbReference type="ChEBI" id="CHEBI:57692"/>
    </cofactor>
</comment>
<dbReference type="STRING" id="930991.A0A0D0ECL9"/>
<reference evidence="8 9" key="1">
    <citation type="submission" date="2014-04" db="EMBL/GenBank/DDBJ databases">
        <authorList>
            <consortium name="DOE Joint Genome Institute"/>
            <person name="Kuo A."/>
            <person name="Kohler A."/>
            <person name="Jargeat P."/>
            <person name="Nagy L.G."/>
            <person name="Floudas D."/>
            <person name="Copeland A."/>
            <person name="Barry K.W."/>
            <person name="Cichocki N."/>
            <person name="Veneault-Fourrey C."/>
            <person name="LaButti K."/>
            <person name="Lindquist E.A."/>
            <person name="Lipzen A."/>
            <person name="Lundell T."/>
            <person name="Morin E."/>
            <person name="Murat C."/>
            <person name="Sun H."/>
            <person name="Tunlid A."/>
            <person name="Henrissat B."/>
            <person name="Grigoriev I.V."/>
            <person name="Hibbett D.S."/>
            <person name="Martin F."/>
            <person name="Nordberg H.P."/>
            <person name="Cantor M.N."/>
            <person name="Hua S.X."/>
        </authorList>
    </citation>
    <scope>NUCLEOTIDE SEQUENCE [LARGE SCALE GENOMIC DNA]</scope>
    <source>
        <strain evidence="8 9">Ve08.2h10</strain>
    </source>
</reference>
<keyword evidence="9" id="KW-1185">Reference proteome</keyword>
<dbReference type="PROSITE" id="PS00624">
    <property type="entry name" value="GMC_OXRED_2"/>
    <property type="match status" value="1"/>
</dbReference>
<keyword evidence="4 6" id="KW-0274">FAD</keyword>
<keyword evidence="3" id="KW-0285">Flavoprotein</keyword>
<evidence type="ECO:0000259" key="7">
    <source>
        <dbReference type="PROSITE" id="PS00624"/>
    </source>
</evidence>
<dbReference type="OrthoDB" id="269227at2759"/>
<name>A0A0D0ECL9_9AGAM</name>
<dbReference type="PIRSF" id="PIRSF000137">
    <property type="entry name" value="Alcohol_oxidase"/>
    <property type="match status" value="1"/>
</dbReference>
<evidence type="ECO:0000256" key="2">
    <source>
        <dbReference type="ARBA" id="ARBA00010790"/>
    </source>
</evidence>
<evidence type="ECO:0000256" key="5">
    <source>
        <dbReference type="PIRSR" id="PIRSR000137-1"/>
    </source>
</evidence>
<dbReference type="Proteomes" id="UP000054538">
    <property type="component" value="Unassembled WGS sequence"/>
</dbReference>
<evidence type="ECO:0000256" key="3">
    <source>
        <dbReference type="ARBA" id="ARBA00022630"/>
    </source>
</evidence>
<dbReference type="PANTHER" id="PTHR11552:SF147">
    <property type="entry name" value="CHOLINE DEHYDROGENASE, MITOCHONDRIAL"/>
    <property type="match status" value="1"/>
</dbReference>
<dbReference type="InParanoid" id="A0A0D0ECL9"/>
<dbReference type="HOGENOM" id="CLU_002865_7_2_1"/>
<feature type="active site" description="Proton donor" evidence="5">
    <location>
        <position position="582"/>
    </location>
</feature>
<feature type="binding site" evidence="6">
    <location>
        <position position="296"/>
    </location>
    <ligand>
        <name>FAD</name>
        <dbReference type="ChEBI" id="CHEBI:57692"/>
    </ligand>
</feature>
<reference evidence="9" key="2">
    <citation type="submission" date="2015-01" db="EMBL/GenBank/DDBJ databases">
        <title>Evolutionary Origins and Diversification of the Mycorrhizal Mutualists.</title>
        <authorList>
            <consortium name="DOE Joint Genome Institute"/>
            <consortium name="Mycorrhizal Genomics Consortium"/>
            <person name="Kohler A."/>
            <person name="Kuo A."/>
            <person name="Nagy L.G."/>
            <person name="Floudas D."/>
            <person name="Copeland A."/>
            <person name="Barry K.W."/>
            <person name="Cichocki N."/>
            <person name="Veneault-Fourrey C."/>
            <person name="LaButti K."/>
            <person name="Lindquist E.A."/>
            <person name="Lipzen A."/>
            <person name="Lundell T."/>
            <person name="Morin E."/>
            <person name="Murat C."/>
            <person name="Riley R."/>
            <person name="Ohm R."/>
            <person name="Sun H."/>
            <person name="Tunlid A."/>
            <person name="Henrissat B."/>
            <person name="Grigoriev I.V."/>
            <person name="Hibbett D.S."/>
            <person name="Martin F."/>
        </authorList>
    </citation>
    <scope>NUCLEOTIDE SEQUENCE [LARGE SCALE GENOMIC DNA]</scope>
    <source>
        <strain evidence="9">Ve08.2h10</strain>
    </source>
</reference>
<evidence type="ECO:0000313" key="9">
    <source>
        <dbReference type="Proteomes" id="UP000054538"/>
    </source>
</evidence>
<dbReference type="Gene3D" id="3.30.560.10">
    <property type="entry name" value="Glucose Oxidase, domain 3"/>
    <property type="match status" value="1"/>
</dbReference>
<dbReference type="Pfam" id="PF00732">
    <property type="entry name" value="GMC_oxred_N"/>
    <property type="match status" value="1"/>
</dbReference>
<dbReference type="EMBL" id="KN824855">
    <property type="protein sequence ID" value="KIK99600.1"/>
    <property type="molecule type" value="Genomic_DNA"/>
</dbReference>
<dbReference type="InterPro" id="IPR007867">
    <property type="entry name" value="GMC_OxRtase_C"/>
</dbReference>
<dbReference type="InterPro" id="IPR012132">
    <property type="entry name" value="GMC_OxRdtase"/>
</dbReference>
<sequence length="650" mass="71294">MPRFHYPTRLLQLLAALTRNFFNVKKSWWGSAAGLAALTMILRRFLAKQPNLIIDYTKAARRIDSRHEFDEYDFIIVGGGTAGCVLASRLSEDPNLRVLVIEAGTSGKALLESRIPSAFSKLLGSHHDYNLYTEPQQHAGSKKKYWPRGRMLGGCSSINALMAQYGAPSDYDEFADITGDDSWSWKNFEKYFRKFESYTPDPRFPHVDTSQRGSSGPVTVGYNAYIWKGSPLFVEACVNAGVQFSPDFTTSKGTLGANKVVTYIDERGERVSAESAYLTPEVLARPNLKVATLARVTKILFETSAAPRAVGVEFAEAKDRGASGRFRARALKEVIVCGGAVHTPQILMLSGIGPAPHLAKHKIPIVLDSPGVGANLSDHPTFKLRLQDKLGISLNYLTPYDLTSSVKFWKAFVQHQVFGTGPLSSNVGESVAFFRADDPRLFPPAEYNNDIEDSTSGPDAPDIELIVAPVLIKTGTDVLQNELHGYTLLATLLRPTSVGNIQLKSSCPWDDPLIDPRYLSTQHDLDVLVRGIRGAFKIAHTYPLSTVTDICSTHSLLDHHFEQLSDQELGEIVRDRVETLYHPFGTCTMGKAENPAAVLDSQMRVRGAVGLRVCDASVFPKLVSGHTTAPILAAAEKLADIIKAEYAVIG</sequence>
<organism evidence="8 9">
    <name type="scientific">Paxillus rubicundulus Ve08.2h10</name>
    <dbReference type="NCBI Taxonomy" id="930991"/>
    <lineage>
        <taxon>Eukaryota</taxon>
        <taxon>Fungi</taxon>
        <taxon>Dikarya</taxon>
        <taxon>Basidiomycota</taxon>
        <taxon>Agaricomycotina</taxon>
        <taxon>Agaricomycetes</taxon>
        <taxon>Agaricomycetidae</taxon>
        <taxon>Boletales</taxon>
        <taxon>Paxilineae</taxon>
        <taxon>Paxillaceae</taxon>
        <taxon>Paxillus</taxon>
    </lineage>
</organism>
<comment type="similarity">
    <text evidence="2">Belongs to the GMC oxidoreductase family.</text>
</comment>
<dbReference type="SUPFAM" id="SSF51905">
    <property type="entry name" value="FAD/NAD(P)-binding domain"/>
    <property type="match status" value="1"/>
</dbReference>
<evidence type="ECO:0000256" key="1">
    <source>
        <dbReference type="ARBA" id="ARBA00001974"/>
    </source>
</evidence>
<dbReference type="InterPro" id="IPR036188">
    <property type="entry name" value="FAD/NAD-bd_sf"/>
</dbReference>
<dbReference type="GO" id="GO:0016614">
    <property type="term" value="F:oxidoreductase activity, acting on CH-OH group of donors"/>
    <property type="evidence" value="ECO:0007669"/>
    <property type="project" value="InterPro"/>
</dbReference>
<evidence type="ECO:0000256" key="4">
    <source>
        <dbReference type="ARBA" id="ARBA00022827"/>
    </source>
</evidence>
<accession>A0A0D0ECL9</accession>
<evidence type="ECO:0000313" key="8">
    <source>
        <dbReference type="EMBL" id="KIK99600.1"/>
    </source>
</evidence>
<dbReference type="AlphaFoldDB" id="A0A0D0ECL9"/>
<dbReference type="InterPro" id="IPR000172">
    <property type="entry name" value="GMC_OxRdtase_N"/>
</dbReference>
<dbReference type="Pfam" id="PF05199">
    <property type="entry name" value="GMC_oxred_C"/>
    <property type="match status" value="1"/>
</dbReference>
<dbReference type="GO" id="GO:0050660">
    <property type="term" value="F:flavin adenine dinucleotide binding"/>
    <property type="evidence" value="ECO:0007669"/>
    <property type="project" value="InterPro"/>
</dbReference>
<dbReference type="SUPFAM" id="SSF54373">
    <property type="entry name" value="FAD-linked reductases, C-terminal domain"/>
    <property type="match status" value="1"/>
</dbReference>
<proteinExistence type="inferred from homology"/>
<dbReference type="Gene3D" id="3.50.50.60">
    <property type="entry name" value="FAD/NAD(P)-binding domain"/>
    <property type="match status" value="1"/>
</dbReference>
<feature type="active site" description="Proton acceptor" evidence="5">
    <location>
        <position position="626"/>
    </location>
</feature>